<dbReference type="InterPro" id="IPR050180">
    <property type="entry name" value="RNR_Ribonuclease"/>
</dbReference>
<gene>
    <name evidence="2" type="ORF">R2D22_26170</name>
</gene>
<dbReference type="InterPro" id="IPR001900">
    <property type="entry name" value="RNase_II/R"/>
</dbReference>
<dbReference type="InterPro" id="IPR012340">
    <property type="entry name" value="NA-bd_OB-fold"/>
</dbReference>
<protein>
    <submittedName>
        <fullName evidence="2">RNB domain-containing ribonuclease</fullName>
    </submittedName>
</protein>
<keyword evidence="3" id="KW-1185">Reference proteome</keyword>
<evidence type="ECO:0000313" key="2">
    <source>
        <dbReference type="EMBL" id="WOX24678.1"/>
    </source>
</evidence>
<dbReference type="Pfam" id="PF00773">
    <property type="entry name" value="RNB"/>
    <property type="match status" value="1"/>
</dbReference>
<dbReference type="SUPFAM" id="SSF50249">
    <property type="entry name" value="Nucleic acid-binding proteins"/>
    <property type="match status" value="1"/>
</dbReference>
<sequence>MPRRHLHVTGAAEAPLRAALRALRTELAIPDAFPPAVLAEAETAAKAPRLPADDATDLPLFTIDPPGATDLDQAMHLARRADGYRIHYAIADVAAFVTPGGAIDNEAHHRVQTLYFPDGKVPLHPPVLSEGAASLLPDQTVPALLWRIDLDAGGRRVATDVRRALVRSRARLDYAGVQQQIDDGTAEEPLALLREIGRLREALEAERGGISLGVPEQEIVDRNGSYSLHYRAPLPADAWNAQISLLTGMAAADIMTAAGTGVLRTLPTAPDGAVARLRRSAKALGVDWPHHVSYADVVRRLDPRNPRHAAFLQDCTTLLRGAGYTVFTDGKLPTPAIHAAVADEYTHCTAPLRRLVDRYAGELCVAAVAGREPPEWATAGLAALPDEMAEGARRANTVERECVDTVEAALLQPRVGELFDAYVIDVKEQEPTVGTVHLDDPAVVARVEGDDLPLGAWLRVRLTQADPGSAKVRFAPA</sequence>
<dbReference type="Proteomes" id="UP001301731">
    <property type="component" value="Chromosome"/>
</dbReference>
<evidence type="ECO:0000259" key="1">
    <source>
        <dbReference type="SMART" id="SM00955"/>
    </source>
</evidence>
<dbReference type="InterPro" id="IPR040596">
    <property type="entry name" value="RNase_II_C_S1"/>
</dbReference>
<organism evidence="2 3">
    <name type="scientific">Streptomyces solicathayae</name>
    <dbReference type="NCBI Taxonomy" id="3081768"/>
    <lineage>
        <taxon>Bacteria</taxon>
        <taxon>Bacillati</taxon>
        <taxon>Actinomycetota</taxon>
        <taxon>Actinomycetes</taxon>
        <taxon>Kitasatosporales</taxon>
        <taxon>Streptomycetaceae</taxon>
        <taxon>Streptomyces</taxon>
    </lineage>
</organism>
<dbReference type="EMBL" id="CP137573">
    <property type="protein sequence ID" value="WOX24678.1"/>
    <property type="molecule type" value="Genomic_DNA"/>
</dbReference>
<reference evidence="2 3" key="1">
    <citation type="submission" date="2023-10" db="EMBL/GenBank/DDBJ databases">
        <title>The genome sequence of Streptomyces sp. HUAS YS2.</title>
        <authorList>
            <person name="Mo P."/>
        </authorList>
    </citation>
    <scope>NUCLEOTIDE SEQUENCE [LARGE SCALE GENOMIC DNA]</scope>
    <source>
        <strain evidence="2 3">HUAS YS2</strain>
    </source>
</reference>
<proteinExistence type="predicted"/>
<dbReference type="PANTHER" id="PTHR23355:SF42">
    <property type="entry name" value="RIBONUCLEASE II, CHLOROPLASTIC_MITOCHONDRIAL"/>
    <property type="match status" value="1"/>
</dbReference>
<feature type="domain" description="RNB" evidence="1">
    <location>
        <begin position="52"/>
        <end position="370"/>
    </location>
</feature>
<evidence type="ECO:0000313" key="3">
    <source>
        <dbReference type="Proteomes" id="UP001301731"/>
    </source>
</evidence>
<dbReference type="Pfam" id="PF18614">
    <property type="entry name" value="RNase_II_C_S1"/>
    <property type="match status" value="1"/>
</dbReference>
<name>A0ABZ0LZ07_9ACTN</name>
<dbReference type="SMART" id="SM00955">
    <property type="entry name" value="RNB"/>
    <property type="match status" value="1"/>
</dbReference>
<dbReference type="PANTHER" id="PTHR23355">
    <property type="entry name" value="RIBONUCLEASE"/>
    <property type="match status" value="1"/>
</dbReference>
<dbReference type="RefSeq" id="WP_318107124.1">
    <property type="nucleotide sequence ID" value="NZ_CP137573.1"/>
</dbReference>
<accession>A0ABZ0LZ07</accession>